<reference evidence="2" key="1">
    <citation type="submission" date="2020-08" db="EMBL/GenBank/DDBJ databases">
        <title>Multicomponent nature underlies the extraordinary mechanical properties of spider dragline silk.</title>
        <authorList>
            <person name="Kono N."/>
            <person name="Nakamura H."/>
            <person name="Mori M."/>
            <person name="Yoshida Y."/>
            <person name="Ohtoshi R."/>
            <person name="Malay A.D."/>
            <person name="Moran D.A.P."/>
            <person name="Tomita M."/>
            <person name="Numata K."/>
            <person name="Arakawa K."/>
        </authorList>
    </citation>
    <scope>NUCLEOTIDE SEQUENCE</scope>
</reference>
<protein>
    <submittedName>
        <fullName evidence="2">Uncharacterized protein</fullName>
    </submittedName>
</protein>
<dbReference type="EMBL" id="BMAU01021418">
    <property type="protein sequence ID" value="GFY33903.1"/>
    <property type="molecule type" value="Genomic_DNA"/>
</dbReference>
<sequence length="114" mass="12625">MASGSYMTPIYSRSQSEVQGDLHTLVLQCHIETHEIHRGKGPEREHAGGWSETSHLSSSSTNLTRGLAARRLFKVPPCRKGTTYLQTSKSHLGFELRPYDTAVSVADHCTGWVT</sequence>
<dbReference type="Proteomes" id="UP000887159">
    <property type="component" value="Unassembled WGS sequence"/>
</dbReference>
<name>A0A8X7BJW7_TRICX</name>
<feature type="region of interest" description="Disordered" evidence="1">
    <location>
        <begin position="36"/>
        <end position="61"/>
    </location>
</feature>
<dbReference type="AlphaFoldDB" id="A0A8X7BJW7"/>
<feature type="compositionally biased region" description="Low complexity" evidence="1">
    <location>
        <begin position="51"/>
        <end position="61"/>
    </location>
</feature>
<comment type="caution">
    <text evidence="2">The sequence shown here is derived from an EMBL/GenBank/DDBJ whole genome shotgun (WGS) entry which is preliminary data.</text>
</comment>
<feature type="compositionally biased region" description="Basic and acidic residues" evidence="1">
    <location>
        <begin position="36"/>
        <end position="47"/>
    </location>
</feature>
<gene>
    <name evidence="2" type="ORF">TNCV_4596111</name>
</gene>
<organism evidence="2 3">
    <name type="scientific">Trichonephila clavipes</name>
    <name type="common">Golden silk orbweaver</name>
    <name type="synonym">Nephila clavipes</name>
    <dbReference type="NCBI Taxonomy" id="2585209"/>
    <lineage>
        <taxon>Eukaryota</taxon>
        <taxon>Metazoa</taxon>
        <taxon>Ecdysozoa</taxon>
        <taxon>Arthropoda</taxon>
        <taxon>Chelicerata</taxon>
        <taxon>Arachnida</taxon>
        <taxon>Araneae</taxon>
        <taxon>Araneomorphae</taxon>
        <taxon>Entelegynae</taxon>
        <taxon>Araneoidea</taxon>
        <taxon>Nephilidae</taxon>
        <taxon>Trichonephila</taxon>
    </lineage>
</organism>
<accession>A0A8X7BJW7</accession>
<keyword evidence="3" id="KW-1185">Reference proteome</keyword>
<evidence type="ECO:0000313" key="3">
    <source>
        <dbReference type="Proteomes" id="UP000887159"/>
    </source>
</evidence>
<evidence type="ECO:0000256" key="1">
    <source>
        <dbReference type="SAM" id="MobiDB-lite"/>
    </source>
</evidence>
<evidence type="ECO:0000313" key="2">
    <source>
        <dbReference type="EMBL" id="GFY33903.1"/>
    </source>
</evidence>
<proteinExistence type="predicted"/>